<dbReference type="EMBL" id="HBFQ01031372">
    <property type="protein sequence ID" value="CAD8847750.1"/>
    <property type="molecule type" value="Transcribed_RNA"/>
</dbReference>
<name>A0A7S1AAA7_NOCSC</name>
<gene>
    <name evidence="2" type="ORF">NSCI0253_LOCUS22100</name>
</gene>
<accession>A0A7S1AAA7</accession>
<evidence type="ECO:0000313" key="2">
    <source>
        <dbReference type="EMBL" id="CAD8847750.1"/>
    </source>
</evidence>
<dbReference type="AlphaFoldDB" id="A0A7S1AAA7"/>
<evidence type="ECO:0000256" key="1">
    <source>
        <dbReference type="SAM" id="MobiDB-lite"/>
    </source>
</evidence>
<organism evidence="2">
    <name type="scientific">Noctiluca scintillans</name>
    <name type="common">Sea sparkle</name>
    <name type="synonym">Red tide dinoflagellate</name>
    <dbReference type="NCBI Taxonomy" id="2966"/>
    <lineage>
        <taxon>Eukaryota</taxon>
        <taxon>Sar</taxon>
        <taxon>Alveolata</taxon>
        <taxon>Dinophyceae</taxon>
        <taxon>Noctilucales</taxon>
        <taxon>Noctilucaceae</taxon>
        <taxon>Noctiluca</taxon>
    </lineage>
</organism>
<reference evidence="2" key="1">
    <citation type="submission" date="2021-01" db="EMBL/GenBank/DDBJ databases">
        <authorList>
            <person name="Corre E."/>
            <person name="Pelletier E."/>
            <person name="Niang G."/>
            <person name="Scheremetjew M."/>
            <person name="Finn R."/>
            <person name="Kale V."/>
            <person name="Holt S."/>
            <person name="Cochrane G."/>
            <person name="Meng A."/>
            <person name="Brown T."/>
            <person name="Cohen L."/>
        </authorList>
    </citation>
    <scope>NUCLEOTIDE SEQUENCE</scope>
</reference>
<proteinExistence type="predicted"/>
<feature type="compositionally biased region" description="Polar residues" evidence="1">
    <location>
        <begin position="11"/>
        <end position="27"/>
    </location>
</feature>
<feature type="region of interest" description="Disordered" evidence="1">
    <location>
        <begin position="1"/>
        <end position="32"/>
    </location>
</feature>
<sequence length="113" mass="12373">MNSPERADASSAWSNVSDQTDHVTGNSPMEALPGVTRVQITIASDMGSPDATPCRNCPLHAVGFDSTTCCQWSAPTRTVRRRRVAQNMVCFDRPVLRDESYIGMERSILSQNG</sequence>
<protein>
    <submittedName>
        <fullName evidence="2">Uncharacterized protein</fullName>
    </submittedName>
</protein>